<protein>
    <submittedName>
        <fullName evidence="4">Tubulin--tyrosine ligase-like protein 12</fullName>
    </submittedName>
</protein>
<evidence type="ECO:0000313" key="2">
    <source>
        <dbReference type="EMBL" id="VDP89683.1"/>
    </source>
</evidence>
<name>A0A183AZM6_9TREM</name>
<sequence length="274" mass="32097">MRNTRSSMEGFAREALERSMSYDAHQSVMLNRVVYGTEDEDTNGSDEAEQFEWQVTVCCDELLFSDSNSIFLVDHAWTFEPGSIRESLEKVPGLKERMASLMDIEGNNPGELIDAIAESVWRFCRHYKVSPFDNPELLRQNPELQYLRWYVLDEVGSRIGHSDEPTARMIPFFYIPRGICYSVFWPLRDLHRDDAITVDYVEHVKDASLRPYYLLPWQPQDHSEDSVNHTYTLTDEFFGLLLIRSHLTDPRFTLTDKPEEAQILWLLEHFKEFA</sequence>
<reference evidence="2 3" key="2">
    <citation type="submission" date="2018-11" db="EMBL/GenBank/DDBJ databases">
        <authorList>
            <consortium name="Pathogen Informatics"/>
        </authorList>
    </citation>
    <scope>NUCLEOTIDE SEQUENCE [LARGE SCALE GENOMIC DNA]</scope>
    <source>
        <strain evidence="2 3">Egypt</strain>
    </source>
</reference>
<dbReference type="Pfam" id="PF25556">
    <property type="entry name" value="SET_TTL"/>
    <property type="match status" value="1"/>
</dbReference>
<accession>A0A183AZM6</accession>
<gene>
    <name evidence="2" type="ORF">ECPE_LOCUS12411</name>
</gene>
<dbReference type="GO" id="GO:0005737">
    <property type="term" value="C:cytoplasm"/>
    <property type="evidence" value="ECO:0007669"/>
    <property type="project" value="TreeGrafter"/>
</dbReference>
<evidence type="ECO:0000313" key="3">
    <source>
        <dbReference type="Proteomes" id="UP000272942"/>
    </source>
</evidence>
<organism evidence="4">
    <name type="scientific">Echinostoma caproni</name>
    <dbReference type="NCBI Taxonomy" id="27848"/>
    <lineage>
        <taxon>Eukaryota</taxon>
        <taxon>Metazoa</taxon>
        <taxon>Spiralia</taxon>
        <taxon>Lophotrochozoa</taxon>
        <taxon>Platyhelminthes</taxon>
        <taxon>Trematoda</taxon>
        <taxon>Digenea</taxon>
        <taxon>Plagiorchiida</taxon>
        <taxon>Echinostomata</taxon>
        <taxon>Echinostomatoidea</taxon>
        <taxon>Echinostomatidae</taxon>
        <taxon>Echinostoma</taxon>
    </lineage>
</organism>
<dbReference type="EMBL" id="UZAN01052801">
    <property type="protein sequence ID" value="VDP89683.1"/>
    <property type="molecule type" value="Genomic_DNA"/>
</dbReference>
<dbReference type="Proteomes" id="UP000272942">
    <property type="component" value="Unassembled WGS sequence"/>
</dbReference>
<reference evidence="4" key="1">
    <citation type="submission" date="2016-06" db="UniProtKB">
        <authorList>
            <consortium name="WormBaseParasite"/>
        </authorList>
    </citation>
    <scope>IDENTIFICATION</scope>
</reference>
<dbReference type="WBParaSite" id="ECPE_0001244701-mRNA-1">
    <property type="protein sequence ID" value="ECPE_0001244701-mRNA-1"/>
    <property type="gene ID" value="ECPE_0001244701"/>
</dbReference>
<dbReference type="PANTHER" id="PTHR46088">
    <property type="entry name" value="TUBULIN--TYROSINE LIGASE-LIKE PROTEIN 12"/>
    <property type="match status" value="1"/>
</dbReference>
<dbReference type="PANTHER" id="PTHR46088:SF1">
    <property type="entry name" value="TUBULIN--TYROSINE LIGASE-LIKE PROTEIN 12"/>
    <property type="match status" value="1"/>
</dbReference>
<dbReference type="OrthoDB" id="60477at2759"/>
<dbReference type="InterPro" id="IPR027749">
    <property type="entry name" value="TTLL12"/>
</dbReference>
<keyword evidence="3" id="KW-1185">Reference proteome</keyword>
<evidence type="ECO:0000313" key="4">
    <source>
        <dbReference type="WBParaSite" id="ECPE_0001244701-mRNA-1"/>
    </source>
</evidence>
<proteinExistence type="predicted"/>
<feature type="domain" description="Tubulin--tyrosine ligase-like protein 12 SET-like" evidence="1">
    <location>
        <begin position="49"/>
        <end position="221"/>
    </location>
</feature>
<dbReference type="InterPro" id="IPR057954">
    <property type="entry name" value="SET_TTL12"/>
</dbReference>
<dbReference type="AlphaFoldDB" id="A0A183AZM6"/>
<evidence type="ECO:0000259" key="1">
    <source>
        <dbReference type="Pfam" id="PF25556"/>
    </source>
</evidence>